<evidence type="ECO:0000313" key="7">
    <source>
        <dbReference type="EMBL" id="ENZ13738.1"/>
    </source>
</evidence>
<dbReference type="PATRIC" id="fig|999408.3.peg.2848"/>
<feature type="transmembrane region" description="Helical" evidence="6">
    <location>
        <begin position="257"/>
        <end position="279"/>
    </location>
</feature>
<reference evidence="7 8" key="1">
    <citation type="submission" date="2013-01" db="EMBL/GenBank/DDBJ databases">
        <title>The Genome Sequence of Clostridium clostridioforme 90A8.</title>
        <authorList>
            <consortium name="The Broad Institute Genome Sequencing Platform"/>
            <person name="Earl A."/>
            <person name="Ward D."/>
            <person name="Feldgarden M."/>
            <person name="Gevers D."/>
            <person name="Courvalin P."/>
            <person name="Lambert T."/>
            <person name="Walker B."/>
            <person name="Young S.K."/>
            <person name="Zeng Q."/>
            <person name="Gargeya S."/>
            <person name="Fitzgerald M."/>
            <person name="Haas B."/>
            <person name="Abouelleil A."/>
            <person name="Alvarado L."/>
            <person name="Arachchi H.M."/>
            <person name="Berlin A.M."/>
            <person name="Chapman S.B."/>
            <person name="Dewar J."/>
            <person name="Goldberg J."/>
            <person name="Griggs A."/>
            <person name="Gujja S."/>
            <person name="Hansen M."/>
            <person name="Howarth C."/>
            <person name="Imamovic A."/>
            <person name="Larimer J."/>
            <person name="McCowan C."/>
            <person name="Murphy C."/>
            <person name="Neiman D."/>
            <person name="Pearson M."/>
            <person name="Priest M."/>
            <person name="Roberts A."/>
            <person name="Saif S."/>
            <person name="Shea T."/>
            <person name="Sisk P."/>
            <person name="Sykes S."/>
            <person name="Wortman J."/>
            <person name="Nusbaum C."/>
            <person name="Birren B."/>
        </authorList>
    </citation>
    <scope>NUCLEOTIDE SEQUENCE [LARGE SCALE GENOMIC DNA]</scope>
    <source>
        <strain evidence="7 8">90A8</strain>
    </source>
</reference>
<dbReference type="GO" id="GO:0005886">
    <property type="term" value="C:plasma membrane"/>
    <property type="evidence" value="ECO:0007669"/>
    <property type="project" value="UniProtKB-SubCell"/>
</dbReference>
<dbReference type="RefSeq" id="WP_002595915.1">
    <property type="nucleotide sequence ID" value="NZ_KB851021.1"/>
</dbReference>
<feature type="transmembrane region" description="Helical" evidence="6">
    <location>
        <begin position="300"/>
        <end position="320"/>
    </location>
</feature>
<evidence type="ECO:0000313" key="8">
    <source>
        <dbReference type="Proteomes" id="UP000013085"/>
    </source>
</evidence>
<feature type="transmembrane region" description="Helical" evidence="6">
    <location>
        <begin position="226"/>
        <end position="245"/>
    </location>
</feature>
<dbReference type="PANTHER" id="PTHR30250:SF11">
    <property type="entry name" value="O-ANTIGEN TRANSPORTER-RELATED"/>
    <property type="match status" value="1"/>
</dbReference>
<comment type="caution">
    <text evidence="7">The sequence shown here is derived from an EMBL/GenBank/DDBJ whole genome shotgun (WGS) entry which is preliminary data.</text>
</comment>
<feature type="transmembrane region" description="Helical" evidence="6">
    <location>
        <begin position="374"/>
        <end position="393"/>
    </location>
</feature>
<dbReference type="InterPro" id="IPR050833">
    <property type="entry name" value="Poly_Biosynth_Transport"/>
</dbReference>
<accession>A0A0E2HAE2</accession>
<gene>
    <name evidence="7" type="ORF">HMPREF1090_02633</name>
</gene>
<protein>
    <recommendedName>
        <fullName evidence="9">Polysaccharide biosynthesis protein</fullName>
    </recommendedName>
</protein>
<evidence type="ECO:0000256" key="4">
    <source>
        <dbReference type="ARBA" id="ARBA00022989"/>
    </source>
</evidence>
<keyword evidence="4 6" id="KW-1133">Transmembrane helix</keyword>
<sequence length="440" mass="48129">MKNLTKHLLYKGTDIGRQNVVWNIAGSFVYALASMVLSFLVIRAVGDDQGGIFSFGFSTLGQQMFIVAYFGIRPFQITDGTGEYSFGDYLEHRNITCIMALGAGAVFLTLMHGMGRYTADKCMILILLVIYKVIDGYADVYESEFQRQGSLYLTGKSNFFRTLFSVSVFLVTLAAFEHLLFSCLAAVAAQAAGIALFNLDVIHALPSVDWNKGERKTGRLFKSTSFLFISAFLDFYVFSAAKYAIDARLNNAASGYFNLIFMPTSVIYMVANFVIRPFLTRLTDLWTGKDYDCFRKELRRIGTIILGLTVLAVGATAVLGKWVLSVMEMILGSGYEGRLVSYYGAFIIIVLGGGFYALANLMYYALVIMRRQKAIFTVYLAAAAAAAVLSGFLVSKFGINGAAGCYLLLMMGLVTGFGLHTAGACQSEKKENTGNGGSNT</sequence>
<evidence type="ECO:0000256" key="2">
    <source>
        <dbReference type="ARBA" id="ARBA00022475"/>
    </source>
</evidence>
<comment type="subcellular location">
    <subcellularLocation>
        <location evidence="1">Cell membrane</location>
        <topology evidence="1">Multi-pass membrane protein</topology>
    </subcellularLocation>
</comment>
<feature type="transmembrane region" description="Helical" evidence="6">
    <location>
        <begin position="93"/>
        <end position="111"/>
    </location>
</feature>
<dbReference type="Proteomes" id="UP000013085">
    <property type="component" value="Unassembled WGS sequence"/>
</dbReference>
<evidence type="ECO:0000256" key="3">
    <source>
        <dbReference type="ARBA" id="ARBA00022692"/>
    </source>
</evidence>
<feature type="transmembrane region" description="Helical" evidence="6">
    <location>
        <begin position="340"/>
        <end position="367"/>
    </location>
</feature>
<evidence type="ECO:0000256" key="1">
    <source>
        <dbReference type="ARBA" id="ARBA00004651"/>
    </source>
</evidence>
<evidence type="ECO:0000256" key="5">
    <source>
        <dbReference type="ARBA" id="ARBA00023136"/>
    </source>
</evidence>
<dbReference type="EMBL" id="AGYR01000029">
    <property type="protein sequence ID" value="ENZ13738.1"/>
    <property type="molecule type" value="Genomic_DNA"/>
</dbReference>
<keyword evidence="2" id="KW-1003">Cell membrane</keyword>
<feature type="transmembrane region" description="Helical" evidence="6">
    <location>
        <begin position="162"/>
        <end position="181"/>
    </location>
</feature>
<feature type="transmembrane region" description="Helical" evidence="6">
    <location>
        <begin position="399"/>
        <end position="419"/>
    </location>
</feature>
<name>A0A0E2HAE2_9FIRM</name>
<keyword evidence="3 6" id="KW-0812">Transmembrane</keyword>
<keyword evidence="5 6" id="KW-0472">Membrane</keyword>
<dbReference type="HOGENOM" id="CLU_032713_0_0_9"/>
<proteinExistence type="predicted"/>
<evidence type="ECO:0008006" key="9">
    <source>
        <dbReference type="Google" id="ProtNLM"/>
    </source>
</evidence>
<dbReference type="PANTHER" id="PTHR30250">
    <property type="entry name" value="PST FAMILY PREDICTED COLANIC ACID TRANSPORTER"/>
    <property type="match status" value="1"/>
</dbReference>
<dbReference type="AlphaFoldDB" id="A0A0E2HAE2"/>
<organism evidence="7 8">
    <name type="scientific">[Clostridium] clostridioforme 90A8</name>
    <dbReference type="NCBI Taxonomy" id="999408"/>
    <lineage>
        <taxon>Bacteria</taxon>
        <taxon>Bacillati</taxon>
        <taxon>Bacillota</taxon>
        <taxon>Clostridia</taxon>
        <taxon>Lachnospirales</taxon>
        <taxon>Lachnospiraceae</taxon>
        <taxon>Enterocloster</taxon>
    </lineage>
</organism>
<feature type="transmembrane region" description="Helical" evidence="6">
    <location>
        <begin position="20"/>
        <end position="46"/>
    </location>
</feature>
<feature type="transmembrane region" description="Helical" evidence="6">
    <location>
        <begin position="52"/>
        <end position="72"/>
    </location>
</feature>
<evidence type="ECO:0000256" key="6">
    <source>
        <dbReference type="SAM" id="Phobius"/>
    </source>
</evidence>